<organism evidence="1 2">
    <name type="scientific">Coffea arabica</name>
    <name type="common">Arabian coffee</name>
    <dbReference type="NCBI Taxonomy" id="13443"/>
    <lineage>
        <taxon>Eukaryota</taxon>
        <taxon>Viridiplantae</taxon>
        <taxon>Streptophyta</taxon>
        <taxon>Embryophyta</taxon>
        <taxon>Tracheophyta</taxon>
        <taxon>Spermatophyta</taxon>
        <taxon>Magnoliopsida</taxon>
        <taxon>eudicotyledons</taxon>
        <taxon>Gunneridae</taxon>
        <taxon>Pentapetalae</taxon>
        <taxon>asterids</taxon>
        <taxon>lamiids</taxon>
        <taxon>Gentianales</taxon>
        <taxon>Rubiaceae</taxon>
        <taxon>Ixoroideae</taxon>
        <taxon>Gardenieae complex</taxon>
        <taxon>Bertiereae - Coffeeae clade</taxon>
        <taxon>Coffeeae</taxon>
        <taxon>Coffea</taxon>
    </lineage>
</organism>
<dbReference type="InterPro" id="IPR014710">
    <property type="entry name" value="RmlC-like_jellyroll"/>
</dbReference>
<dbReference type="SUPFAM" id="SSF51182">
    <property type="entry name" value="RmlC-like cupins"/>
    <property type="match status" value="1"/>
</dbReference>
<accession>A0A6P6X8V3</accession>
<dbReference type="InterPro" id="IPR011051">
    <property type="entry name" value="RmlC_Cupin_sf"/>
</dbReference>
<reference evidence="2" key="2">
    <citation type="submission" date="2025-08" db="UniProtKB">
        <authorList>
            <consortium name="RefSeq"/>
        </authorList>
    </citation>
    <scope>IDENTIFICATION</scope>
    <source>
        <tissue evidence="2">Leaves</tissue>
    </source>
</reference>
<evidence type="ECO:0000313" key="2">
    <source>
        <dbReference type="RefSeq" id="XP_027122372.1"/>
    </source>
</evidence>
<dbReference type="RefSeq" id="XP_027122372.1">
    <property type="nucleotide sequence ID" value="XM_027266571.1"/>
</dbReference>
<dbReference type="AlphaFoldDB" id="A0A6P6X8V3"/>
<reference evidence="1" key="1">
    <citation type="journal article" date="2025" name="Foods">
        <title>Unveiling the Microbial Signatures of Arabica Coffee Cherries: Insights into Ripeness Specific Diversity, Functional Traits, and Implications for Quality and Safety.</title>
        <authorList>
            <consortium name="RefSeq"/>
            <person name="Tenea G.N."/>
            <person name="Cifuentes V."/>
            <person name="Reyes P."/>
            <person name="Cevallos-Vallejos M."/>
        </authorList>
    </citation>
    <scope>NUCLEOTIDE SEQUENCE [LARGE SCALE GENOMIC DNA]</scope>
</reference>
<evidence type="ECO:0000313" key="1">
    <source>
        <dbReference type="Proteomes" id="UP001652660"/>
    </source>
</evidence>
<dbReference type="PANTHER" id="PTHR31238">
    <property type="entry name" value="GERMIN-LIKE PROTEIN SUBFAMILY 3 MEMBER 3"/>
    <property type="match status" value="1"/>
</dbReference>
<dbReference type="Gene3D" id="2.60.120.10">
    <property type="entry name" value="Jelly Rolls"/>
    <property type="match status" value="1"/>
</dbReference>
<name>A0A6P6X8V3_COFAR</name>
<sequence>MGAKPPPDQTDTSHTRLDFLKNHNVTIWWKFSCGLIPNLLIPTHYRIQDPTSVNGFSCKPVSDVTSEDFFVDGLSKEGNTTNAFGVSVAQGNVFAFPGLNTLGISMNRVDSAPGVVVIEGKVLVGLVTTGNVFYSEVLDLRAGVSCL</sequence>
<dbReference type="Proteomes" id="UP001652660">
    <property type="component" value="Chromosome 4c"/>
</dbReference>
<protein>
    <submittedName>
        <fullName evidence="2">Germin-like protein 3-7</fullName>
    </submittedName>
</protein>
<proteinExistence type="predicted"/>
<dbReference type="GeneID" id="113739356"/>
<keyword evidence="1" id="KW-1185">Reference proteome</keyword>
<gene>
    <name evidence="2" type="primary">LOC113739356</name>
</gene>
<dbReference type="OrthoDB" id="1923503at2759"/>